<dbReference type="Pfam" id="PF02738">
    <property type="entry name" value="MoCoBD_1"/>
    <property type="match status" value="1"/>
</dbReference>
<dbReference type="SMART" id="SM01008">
    <property type="entry name" value="Ald_Xan_dh_C"/>
    <property type="match status" value="1"/>
</dbReference>
<dbReference type="InterPro" id="IPR037165">
    <property type="entry name" value="AldOxase/xan_DH_Mopterin-bd_sf"/>
</dbReference>
<dbReference type="PANTHER" id="PTHR47495">
    <property type="entry name" value="ALDEHYDE DEHYDROGENASE"/>
    <property type="match status" value="1"/>
</dbReference>
<reference evidence="2" key="1">
    <citation type="submission" date="2011-07" db="EMBL/GenBank/DDBJ databases">
        <title>Identification of cold-inducible inner membrane proteins of the psychrotrophic bacterium, Shewanella livingstonensis Ac10, by proteomic analysis.</title>
        <authorList>
            <person name="Park J."/>
            <person name="Kawamoto J."/>
            <person name="Esaki N."/>
            <person name="Kurihara T."/>
        </authorList>
    </citation>
    <scope>NUCLEOTIDE SEQUENCE</scope>
    <source>
        <strain evidence="2">Ac10</strain>
    </source>
</reference>
<dbReference type="Pfam" id="PF20256">
    <property type="entry name" value="MoCoBD_2"/>
    <property type="match status" value="2"/>
</dbReference>
<dbReference type="PIRSF" id="PIRSF036389">
    <property type="entry name" value="IOR_B"/>
    <property type="match status" value="1"/>
</dbReference>
<protein>
    <submittedName>
        <fullName evidence="2">Twin-arginine translocation pathway signal</fullName>
    </submittedName>
</protein>
<organism evidence="2">
    <name type="scientific">Shewanella livingstonensis</name>
    <dbReference type="NCBI Taxonomy" id="150120"/>
    <lineage>
        <taxon>Bacteria</taxon>
        <taxon>Pseudomonadati</taxon>
        <taxon>Pseudomonadota</taxon>
        <taxon>Gammaproteobacteria</taxon>
        <taxon>Alteromonadales</taxon>
        <taxon>Shewanellaceae</taxon>
        <taxon>Shewanella</taxon>
    </lineage>
</organism>
<dbReference type="InterPro" id="IPR046867">
    <property type="entry name" value="AldOxase/xan_DH_MoCoBD2"/>
</dbReference>
<dbReference type="InterPro" id="IPR036856">
    <property type="entry name" value="Ald_Oxase/Xan_DH_a/b_sf"/>
</dbReference>
<dbReference type="PANTHER" id="PTHR47495:SF2">
    <property type="entry name" value="ALDEHYDE DEHYDROGENASE"/>
    <property type="match status" value="1"/>
</dbReference>
<dbReference type="Gene3D" id="3.30.365.10">
    <property type="entry name" value="Aldehyde oxidase/xanthine dehydrogenase, molybdopterin binding domain"/>
    <property type="match status" value="4"/>
</dbReference>
<dbReference type="SUPFAM" id="SSF54665">
    <property type="entry name" value="CO dehydrogenase molybdoprotein N-domain-like"/>
    <property type="match status" value="1"/>
</dbReference>
<dbReference type="InterPro" id="IPR000674">
    <property type="entry name" value="Ald_Oxase/Xan_DH_a/b"/>
</dbReference>
<dbReference type="GO" id="GO:0016491">
    <property type="term" value="F:oxidoreductase activity"/>
    <property type="evidence" value="ECO:0007669"/>
    <property type="project" value="InterPro"/>
</dbReference>
<dbReference type="InterPro" id="IPR008274">
    <property type="entry name" value="AldOxase/xan_DH_MoCoBD1"/>
</dbReference>
<dbReference type="AlphaFoldDB" id="H1ADH9"/>
<dbReference type="EMBL" id="AB646450">
    <property type="protein sequence ID" value="BAL45902.1"/>
    <property type="molecule type" value="Genomic_DNA"/>
</dbReference>
<evidence type="ECO:0000313" key="2">
    <source>
        <dbReference type="EMBL" id="BAL45902.1"/>
    </source>
</evidence>
<proteinExistence type="predicted"/>
<feature type="domain" description="Aldehyde oxidase/xanthine dehydrogenase a/b hammerhead" evidence="1">
    <location>
        <begin position="228"/>
        <end position="314"/>
    </location>
</feature>
<dbReference type="InterPro" id="IPR052516">
    <property type="entry name" value="N-heterocyclic_Hydroxylase"/>
</dbReference>
<dbReference type="InterPro" id="IPR012368">
    <property type="entry name" value="OxRdtase_Mopterin-bd_su_IorB"/>
</dbReference>
<gene>
    <name evidence="2" type="primary">tat</name>
</gene>
<dbReference type="SUPFAM" id="SSF56003">
    <property type="entry name" value="Molybdenum cofactor-binding domain"/>
    <property type="match status" value="2"/>
</dbReference>
<accession>H1ADH9</accession>
<evidence type="ECO:0000259" key="1">
    <source>
        <dbReference type="SMART" id="SM01008"/>
    </source>
</evidence>
<dbReference type="Gene3D" id="3.90.1170.50">
    <property type="entry name" value="Aldehyde oxidase/xanthine dehydrogenase, a/b hammerhead"/>
    <property type="match status" value="1"/>
</dbReference>
<name>H1ADH9_9GAMM</name>
<sequence length="778" mass="83244">MKLQTQLRRTTMSRMPKRGSAGITRRGFLIAMTAVGVSFGFPRHLMAAMDPASPDGKVLPSEGDIYEPSLWYSIDTAGKIKVNIMRSEMGQHVGTAIARILADELEASWDDVEIIHVDSDPRWGYMVTGGSWSISQSWPVYRQAGAAGRTALIEAAAKKWGIAAKDCKASNGKIISSKGELSYGELVTLGLTRQFTEEELKTLPLKPNADLKLVGQQVTSLDIANKTNGKTIFGIDAKVDGMVYANPILPPTRYGSKVVKFDDSAAKAVKGYQQTIVLDDASGSVPGWLMVIASSFNAAQKASKLVKVTWDAGKTANVSEADIIAHGKQLLGDQTKGSILDTGNTDTGPVFASAKSTIAEEYITSTVLHAQMEPLNALVFKNQDGIWEVHSGCQWQSLTLPVLATALGEEEANIVIRSYMLGGGFGRRLNGDYTIPAALTSKALGGKPVKMVMMRPQDMLFDSARSASVQQLKMAFDDKKAVTAMEHHATAGWPTQVLAPGFMPKGTNGEPFDPFSIAGADHWYTVGAQKVRAVSNDLAIATFRPGWLRSVGPGWTGWAVESFMDEAAHHAGKDPLQFRLDMLIAEGRNAGSTPVAEGGAARQAAVLKKAAEMIGWGTPQAKDTGLGIASTFGQERDMPTWVSCAVQVHVDKSNGIVNVQKLVIAIDAGIIVDPNGAEAQCQGAALWGLSMALYEGTELLNGQYKDSNFDTYTPLRLGQTPEVIIEFIPSKMPPSGLGEPAVTPVAPAIANAIYQAVGVRLRKIPMKPSELKSALTNA</sequence>